<reference evidence="2" key="1">
    <citation type="journal article" date="2023" name="G3 (Bethesda)">
        <title>Genome assembly and association tests identify interacting loci associated with vigor, precocity, and sex in interspecific pistachio rootstocks.</title>
        <authorList>
            <person name="Palmer W."/>
            <person name="Jacygrad E."/>
            <person name="Sagayaradj S."/>
            <person name="Cavanaugh K."/>
            <person name="Han R."/>
            <person name="Bertier L."/>
            <person name="Beede B."/>
            <person name="Kafkas S."/>
            <person name="Golino D."/>
            <person name="Preece J."/>
            <person name="Michelmore R."/>
        </authorList>
    </citation>
    <scope>NUCLEOTIDE SEQUENCE [LARGE SCALE GENOMIC DNA]</scope>
</reference>
<protein>
    <submittedName>
        <fullName evidence="1">Uncharacterized protein</fullName>
    </submittedName>
</protein>
<name>A0ACC0XKK3_9ROSI</name>
<evidence type="ECO:0000313" key="2">
    <source>
        <dbReference type="Proteomes" id="UP001163603"/>
    </source>
</evidence>
<accession>A0ACC0XKK3</accession>
<proteinExistence type="predicted"/>
<sequence length="101" mass="11653">MGEDLEIKGDEEVPAWQSIARMKQPYQTATLEDWEVFKEFYESNPDSLFHPLTIDKDYAFHIAESTGSKQLLRDLLEMIPTSRIQEASTQLKDEHGNTALH</sequence>
<dbReference type="EMBL" id="CM047747">
    <property type="protein sequence ID" value="KAJ0018904.1"/>
    <property type="molecule type" value="Genomic_DNA"/>
</dbReference>
<comment type="caution">
    <text evidence="1">The sequence shown here is derived from an EMBL/GenBank/DDBJ whole genome shotgun (WGS) entry which is preliminary data.</text>
</comment>
<dbReference type="Proteomes" id="UP001163603">
    <property type="component" value="Chromosome 12"/>
</dbReference>
<keyword evidence="2" id="KW-1185">Reference proteome</keyword>
<gene>
    <name evidence="1" type="ORF">Pint_09567</name>
</gene>
<organism evidence="1 2">
    <name type="scientific">Pistacia integerrima</name>
    <dbReference type="NCBI Taxonomy" id="434235"/>
    <lineage>
        <taxon>Eukaryota</taxon>
        <taxon>Viridiplantae</taxon>
        <taxon>Streptophyta</taxon>
        <taxon>Embryophyta</taxon>
        <taxon>Tracheophyta</taxon>
        <taxon>Spermatophyta</taxon>
        <taxon>Magnoliopsida</taxon>
        <taxon>eudicotyledons</taxon>
        <taxon>Gunneridae</taxon>
        <taxon>Pentapetalae</taxon>
        <taxon>rosids</taxon>
        <taxon>malvids</taxon>
        <taxon>Sapindales</taxon>
        <taxon>Anacardiaceae</taxon>
        <taxon>Pistacia</taxon>
    </lineage>
</organism>
<evidence type="ECO:0000313" key="1">
    <source>
        <dbReference type="EMBL" id="KAJ0018904.1"/>
    </source>
</evidence>